<dbReference type="InterPro" id="IPR017476">
    <property type="entry name" value="UDP-Glc/GDP-Man"/>
</dbReference>
<dbReference type="Pfam" id="PF03721">
    <property type="entry name" value="UDPG_MGDP_dh_N"/>
    <property type="match status" value="1"/>
</dbReference>
<keyword evidence="2" id="KW-0560">Oxidoreductase</keyword>
<dbReference type="NCBIfam" id="TIGR03026">
    <property type="entry name" value="NDP-sugDHase"/>
    <property type="match status" value="1"/>
</dbReference>
<proteinExistence type="inferred from homology"/>
<dbReference type="PANTHER" id="PTHR43491:SF2">
    <property type="entry name" value="UDP-N-ACETYL-D-MANNOSAMINE DEHYDROGENASE"/>
    <property type="match status" value="1"/>
</dbReference>
<keyword evidence="7" id="KW-1185">Reference proteome</keyword>
<dbReference type="SUPFAM" id="SSF51735">
    <property type="entry name" value="NAD(P)-binding Rossmann-fold domains"/>
    <property type="match status" value="1"/>
</dbReference>
<dbReference type="InterPro" id="IPR001732">
    <property type="entry name" value="UDP-Glc/GDP-Man_DH_N"/>
</dbReference>
<dbReference type="SMART" id="SM00984">
    <property type="entry name" value="UDPG_MGDP_dh_C"/>
    <property type="match status" value="1"/>
</dbReference>
<dbReference type="SUPFAM" id="SSF48179">
    <property type="entry name" value="6-phosphogluconate dehydrogenase C-terminal domain-like"/>
    <property type="match status" value="1"/>
</dbReference>
<evidence type="ECO:0000313" key="6">
    <source>
        <dbReference type="EMBL" id="KQL44321.1"/>
    </source>
</evidence>
<dbReference type="InterPro" id="IPR028359">
    <property type="entry name" value="UDP_ManNAc/GlcNAc_DH"/>
</dbReference>
<dbReference type="Pfam" id="PF03720">
    <property type="entry name" value="UDPG_MGDP_dh_C"/>
    <property type="match status" value="1"/>
</dbReference>
<dbReference type="InterPro" id="IPR008927">
    <property type="entry name" value="6-PGluconate_DH-like_C_sf"/>
</dbReference>
<dbReference type="Pfam" id="PF00984">
    <property type="entry name" value="UDPG_MGDP_dh"/>
    <property type="match status" value="1"/>
</dbReference>
<dbReference type="RefSeq" id="WP_055746912.1">
    <property type="nucleotide sequence ID" value="NZ_LJJB01000013.1"/>
</dbReference>
<dbReference type="InterPro" id="IPR036291">
    <property type="entry name" value="NAD(P)-bd_dom_sf"/>
</dbReference>
<comment type="similarity">
    <text evidence="1 4">Belongs to the UDP-glucose/GDP-mannose dehydrogenase family.</text>
</comment>
<dbReference type="InterPro" id="IPR036220">
    <property type="entry name" value="UDP-Glc/GDP-Man_DH_C_sf"/>
</dbReference>
<comment type="caution">
    <text evidence="6">The sequence shown here is derived from an EMBL/GenBank/DDBJ whole genome shotgun (WGS) entry which is preliminary data.</text>
</comment>
<evidence type="ECO:0000256" key="4">
    <source>
        <dbReference type="PIRNR" id="PIRNR000124"/>
    </source>
</evidence>
<feature type="domain" description="UDP-glucose/GDP-mannose dehydrogenase C-terminal" evidence="5">
    <location>
        <begin position="322"/>
        <end position="424"/>
    </location>
</feature>
<gene>
    <name evidence="6" type="ORF">AN963_23230</name>
</gene>
<dbReference type="Proteomes" id="UP000051063">
    <property type="component" value="Unassembled WGS sequence"/>
</dbReference>
<evidence type="ECO:0000256" key="3">
    <source>
        <dbReference type="ARBA" id="ARBA00023027"/>
    </source>
</evidence>
<protein>
    <submittedName>
        <fullName evidence="6">UDP-N-acetyl-D-galactosamine dehydrogenase</fullName>
    </submittedName>
</protein>
<dbReference type="InterPro" id="IPR014027">
    <property type="entry name" value="UDP-Glc/GDP-Man_DH_C"/>
</dbReference>
<keyword evidence="3" id="KW-0520">NAD</keyword>
<dbReference type="EMBL" id="LJJB01000013">
    <property type="protein sequence ID" value="KQL44321.1"/>
    <property type="molecule type" value="Genomic_DNA"/>
</dbReference>
<dbReference type="PIRSF" id="PIRSF000124">
    <property type="entry name" value="UDPglc_GDPman_dh"/>
    <property type="match status" value="1"/>
</dbReference>
<dbReference type="SUPFAM" id="SSF52413">
    <property type="entry name" value="UDP-glucose/GDP-mannose dehydrogenase C-terminal domain"/>
    <property type="match status" value="1"/>
</dbReference>
<evidence type="ECO:0000313" key="7">
    <source>
        <dbReference type="Proteomes" id="UP000051063"/>
    </source>
</evidence>
<dbReference type="InterPro" id="IPR014026">
    <property type="entry name" value="UDP-Glc/GDP-Man_DH_dimer"/>
</dbReference>
<name>A0ABR5N1J8_BRECH</name>
<evidence type="ECO:0000256" key="2">
    <source>
        <dbReference type="ARBA" id="ARBA00023002"/>
    </source>
</evidence>
<reference evidence="6 7" key="1">
    <citation type="submission" date="2015-09" db="EMBL/GenBank/DDBJ databases">
        <title>Genome sequencing project for genomic taxonomy and phylogenomics of Bacillus-like bacteria.</title>
        <authorList>
            <person name="Liu B."/>
            <person name="Wang J."/>
            <person name="Zhu Y."/>
            <person name="Liu G."/>
            <person name="Chen Q."/>
            <person name="Chen Z."/>
            <person name="Lan J."/>
            <person name="Che J."/>
            <person name="Ge C."/>
            <person name="Shi H."/>
            <person name="Pan Z."/>
            <person name="Liu X."/>
        </authorList>
    </citation>
    <scope>NUCLEOTIDE SEQUENCE [LARGE SCALE GENOMIC DNA]</scope>
    <source>
        <strain evidence="6 7">DSM 8552</strain>
    </source>
</reference>
<organism evidence="6 7">
    <name type="scientific">Brevibacillus choshinensis</name>
    <dbReference type="NCBI Taxonomy" id="54911"/>
    <lineage>
        <taxon>Bacteria</taxon>
        <taxon>Bacillati</taxon>
        <taxon>Bacillota</taxon>
        <taxon>Bacilli</taxon>
        <taxon>Bacillales</taxon>
        <taxon>Paenibacillaceae</taxon>
        <taxon>Brevibacillus</taxon>
    </lineage>
</organism>
<sequence length="437" mass="48622">MNLYEAIVDQQEKIAVIGLGYVGLPVAVALSKKASVIGFDVNRQKVEDYLNGICVDGSIEEERLRACTIDFTNDETRLKEARFFIIAVPTPIKSGNVPDLHYVQAATRTVAKQMPKGSVVVFESTVYPGVTEEVCIPILESESGLRCGTDFKVGYSPERINPGDQVHRFETIIKIVSGIDDETLETVARVYGLAVEAGVYRAESIKVAEAAKVIENAQRDINIAFMNELAMLFHQMGINTKAVLQAASTKWNFLKFTPGLVGGHCIGIDPYYLTYKAEDSGYRSKIILAGRHINDGMGKYIAEQIIKSVVRLKLDVKNVKIGILGLAYKENCTDIRNTKVTDIIHELHEYGMVPLIVDPLVDSRQAFEEYQIELSSQEALKDLDVVVVAVPHASFAQMSVEDFEVMYGSEKTKIMIDVKGIYDKADFENKGYHYWSL</sequence>
<evidence type="ECO:0000259" key="5">
    <source>
        <dbReference type="SMART" id="SM00984"/>
    </source>
</evidence>
<dbReference type="PANTHER" id="PTHR43491">
    <property type="entry name" value="UDP-N-ACETYL-D-MANNOSAMINE DEHYDROGENASE"/>
    <property type="match status" value="1"/>
</dbReference>
<dbReference type="Gene3D" id="3.40.50.720">
    <property type="entry name" value="NAD(P)-binding Rossmann-like Domain"/>
    <property type="match status" value="2"/>
</dbReference>
<evidence type="ECO:0000256" key="1">
    <source>
        <dbReference type="ARBA" id="ARBA00006601"/>
    </source>
</evidence>
<accession>A0ABR5N1J8</accession>
<dbReference type="PIRSF" id="PIRSF500136">
    <property type="entry name" value="UDP_ManNAc_DH"/>
    <property type="match status" value="1"/>
</dbReference>